<dbReference type="GO" id="GO:0004630">
    <property type="term" value="F:phospholipase D activity"/>
    <property type="evidence" value="ECO:0007669"/>
    <property type="project" value="UniProtKB-EC"/>
</dbReference>
<dbReference type="GO" id="GO:0009395">
    <property type="term" value="P:phospholipid catabolic process"/>
    <property type="evidence" value="ECO:0007669"/>
    <property type="project" value="TreeGrafter"/>
</dbReference>
<keyword evidence="6" id="KW-0677">Repeat</keyword>
<dbReference type="SMART" id="SM00155">
    <property type="entry name" value="PLDc"/>
    <property type="match status" value="2"/>
</dbReference>
<reference evidence="12 13" key="1">
    <citation type="submission" date="2019-12" db="EMBL/GenBank/DDBJ databases">
        <title>Shinella kummerowiae sp. nov., a symbiotic bacterium isolated from root nodules of the herbal legume Kummerowia stipulacea.</title>
        <authorList>
            <person name="Gao J."/>
        </authorList>
    </citation>
    <scope>NUCLEOTIDE SEQUENCE [LARGE SCALE GENOMIC DNA]</scope>
    <source>
        <strain evidence="12 13">CCBAU 25048</strain>
    </source>
</reference>
<dbReference type="Pfam" id="PF00614">
    <property type="entry name" value="PLDc"/>
    <property type="match status" value="1"/>
</dbReference>
<dbReference type="PANTHER" id="PTHR18896:SF76">
    <property type="entry name" value="PHOSPHOLIPASE"/>
    <property type="match status" value="1"/>
</dbReference>
<dbReference type="EMBL" id="WUMK01000005">
    <property type="protein sequence ID" value="MXN46568.1"/>
    <property type="molecule type" value="Genomic_DNA"/>
</dbReference>
<dbReference type="InterPro" id="IPR015679">
    <property type="entry name" value="PLipase_D_fam"/>
</dbReference>
<dbReference type="InterPro" id="IPR025202">
    <property type="entry name" value="PLD-like_dom"/>
</dbReference>
<organism evidence="12 13">
    <name type="scientific">Shinella kummerowiae</name>
    <dbReference type="NCBI Taxonomy" id="417745"/>
    <lineage>
        <taxon>Bacteria</taxon>
        <taxon>Pseudomonadati</taxon>
        <taxon>Pseudomonadota</taxon>
        <taxon>Alphaproteobacteria</taxon>
        <taxon>Hyphomicrobiales</taxon>
        <taxon>Rhizobiaceae</taxon>
        <taxon>Shinella</taxon>
    </lineage>
</organism>
<dbReference type="PROSITE" id="PS50035">
    <property type="entry name" value="PLD"/>
    <property type="match status" value="2"/>
</dbReference>
<accession>A0A6N8SG23</accession>
<feature type="domain" description="PLD phosphodiesterase" evidence="11">
    <location>
        <begin position="138"/>
        <end position="165"/>
    </location>
</feature>
<dbReference type="CDD" id="cd09140">
    <property type="entry name" value="PLDc_vPLD1_2_like_bac_1"/>
    <property type="match status" value="1"/>
</dbReference>
<comment type="function">
    <text evidence="2">Could be a virulence factor.</text>
</comment>
<evidence type="ECO:0000256" key="9">
    <source>
        <dbReference type="ARBA" id="ARBA00029594"/>
    </source>
</evidence>
<evidence type="ECO:0000313" key="13">
    <source>
        <dbReference type="Proteomes" id="UP000435802"/>
    </source>
</evidence>
<sequence>MVRNEGYPLHVQADPHSPIIRPGRNAWRVAKADRLSVLVDGEAYFRTLEAVLQQARNEIWIVGWDFNPDIPVRPGEPQSPTLGAFLLRLVEERPDLTIRVLVWAMGPIYSGKSLKMFRKRRWSSHPRIRLAFDSRHPIRGSHHQKFVVVDDRVAFVGGIDLTAKRWDTSDHTVDDPRRTMPSGERYEPVHDMQMAMDGEAARLAGEIARRRWLQATDETVPACAGQSAASLDDLPADMTNTSIAFARTEPAIRGRPAAREAMNLTLAALSAARRHIYIESQYFASKRICDLLCEKLADPAGPEVVVISTLSSHGTIERLVLGANRDRFIRRLSQCDKHGRLRAFYPVVPKPDGTEQEIIIHSKTIVVDDVFLRVGSSNLNQRSEGLDTELDVAVEARTDAERARIVALRDRFVAEHLDVEPGVFAAAVRAQASLVQAIDAFNTRERGLRPFRQAEGEGAVDPVYGTGLVDPLAPWWPLFAWPRSLRAFLRRQLGLSRRPASSFDPSKASLASSKTSPSGSGMKK</sequence>
<evidence type="ECO:0000256" key="8">
    <source>
        <dbReference type="ARBA" id="ARBA00023098"/>
    </source>
</evidence>
<evidence type="ECO:0000256" key="4">
    <source>
        <dbReference type="ARBA" id="ARBA00018392"/>
    </source>
</evidence>
<evidence type="ECO:0000256" key="3">
    <source>
        <dbReference type="ARBA" id="ARBA00004613"/>
    </source>
</evidence>
<dbReference type="AlphaFoldDB" id="A0A6N8SG23"/>
<dbReference type="PANTHER" id="PTHR18896">
    <property type="entry name" value="PHOSPHOLIPASE D"/>
    <property type="match status" value="1"/>
</dbReference>
<keyword evidence="13" id="KW-1185">Reference proteome</keyword>
<keyword evidence="7" id="KW-0378">Hydrolase</keyword>
<comment type="subcellular location">
    <subcellularLocation>
        <location evidence="3">Secreted</location>
    </subcellularLocation>
</comment>
<feature type="compositionally biased region" description="Polar residues" evidence="10">
    <location>
        <begin position="509"/>
        <end position="524"/>
    </location>
</feature>
<proteinExistence type="predicted"/>
<dbReference type="InterPro" id="IPR001736">
    <property type="entry name" value="PLipase_D/transphosphatidylase"/>
</dbReference>
<evidence type="ECO:0000259" key="11">
    <source>
        <dbReference type="PROSITE" id="PS50035"/>
    </source>
</evidence>
<evidence type="ECO:0000313" key="12">
    <source>
        <dbReference type="EMBL" id="MXN46568.1"/>
    </source>
</evidence>
<comment type="catalytic activity">
    <reaction evidence="1">
        <text>a 1,2-diacyl-sn-glycero-3-phosphocholine + H2O = a 1,2-diacyl-sn-glycero-3-phosphate + choline + H(+)</text>
        <dbReference type="Rhea" id="RHEA:14445"/>
        <dbReference type="ChEBI" id="CHEBI:15354"/>
        <dbReference type="ChEBI" id="CHEBI:15377"/>
        <dbReference type="ChEBI" id="CHEBI:15378"/>
        <dbReference type="ChEBI" id="CHEBI:57643"/>
        <dbReference type="ChEBI" id="CHEBI:58608"/>
        <dbReference type="EC" id="3.1.4.4"/>
    </reaction>
</comment>
<dbReference type="Pfam" id="PF13091">
    <property type="entry name" value="PLDc_2"/>
    <property type="match status" value="1"/>
</dbReference>
<evidence type="ECO:0000256" key="1">
    <source>
        <dbReference type="ARBA" id="ARBA00000798"/>
    </source>
</evidence>
<comment type="caution">
    <text evidence="12">The sequence shown here is derived from an EMBL/GenBank/DDBJ whole genome shotgun (WGS) entry which is preliminary data.</text>
</comment>
<dbReference type="OrthoDB" id="8828485at2"/>
<evidence type="ECO:0000256" key="7">
    <source>
        <dbReference type="ARBA" id="ARBA00022801"/>
    </source>
</evidence>
<dbReference type="Gene3D" id="3.30.870.10">
    <property type="entry name" value="Endonuclease Chain A"/>
    <property type="match status" value="2"/>
</dbReference>
<evidence type="ECO:0000256" key="5">
    <source>
        <dbReference type="ARBA" id="ARBA00022525"/>
    </source>
</evidence>
<dbReference type="SUPFAM" id="SSF56024">
    <property type="entry name" value="Phospholipase D/nuclease"/>
    <property type="match status" value="2"/>
</dbReference>
<name>A0A6N8SG23_9HYPH</name>
<feature type="domain" description="PLD phosphodiesterase" evidence="11">
    <location>
        <begin position="356"/>
        <end position="383"/>
    </location>
</feature>
<evidence type="ECO:0000256" key="10">
    <source>
        <dbReference type="SAM" id="MobiDB-lite"/>
    </source>
</evidence>
<keyword evidence="8" id="KW-0443">Lipid metabolism</keyword>
<dbReference type="Proteomes" id="UP000435802">
    <property type="component" value="Unassembled WGS sequence"/>
</dbReference>
<dbReference type="GO" id="GO:0005576">
    <property type="term" value="C:extracellular region"/>
    <property type="evidence" value="ECO:0007669"/>
    <property type="project" value="UniProtKB-SubCell"/>
</dbReference>
<protein>
    <recommendedName>
        <fullName evidence="4">Phospholipase D</fullName>
    </recommendedName>
    <alternativeName>
        <fullName evidence="9">Choline phosphatase</fullName>
    </alternativeName>
</protein>
<keyword evidence="5" id="KW-0964">Secreted</keyword>
<evidence type="ECO:0000256" key="6">
    <source>
        <dbReference type="ARBA" id="ARBA00022737"/>
    </source>
</evidence>
<gene>
    <name evidence="12" type="ORF">GR138_15340</name>
</gene>
<feature type="region of interest" description="Disordered" evidence="10">
    <location>
        <begin position="498"/>
        <end position="524"/>
    </location>
</feature>
<evidence type="ECO:0000256" key="2">
    <source>
        <dbReference type="ARBA" id="ARBA00003145"/>
    </source>
</evidence>
<dbReference type="CDD" id="cd09143">
    <property type="entry name" value="PLDc_vPLD1_2_like_bac_2"/>
    <property type="match status" value="1"/>
</dbReference>